<sequence length="241" mass="26058">MKTTVSATMMLVVWLALGVPVQASDQDRVIEASARNSYAFKTFLQRDAIEIRSDNGVVTLTGVVSKNIDQLLAQETVTALPGVNKVENRIEVRGATPDVTPDAILRDKVKRLLSFHRSVNSATTEVYVKDGIVTLRGVAASQAQKELTTEFIEDVDGVKTVVNELSVMVDETVDDASITAQVKVALLSNRALKAFISQVETKDGVVTLHGKAAGAQEFAKASRLTNDVNGVRGVKNWMTTE</sequence>
<dbReference type="InterPro" id="IPR051686">
    <property type="entry name" value="Lipoprotein_DolP"/>
</dbReference>
<name>A0A8J7JFR1_9BACT</name>
<keyword evidence="1" id="KW-0732">Signal</keyword>
<dbReference type="PANTHER" id="PTHR34606:SF15">
    <property type="entry name" value="BON DOMAIN-CONTAINING PROTEIN"/>
    <property type="match status" value="1"/>
</dbReference>
<dbReference type="Pfam" id="PF04972">
    <property type="entry name" value="BON"/>
    <property type="match status" value="3"/>
</dbReference>
<dbReference type="InterPro" id="IPR007055">
    <property type="entry name" value="BON_dom"/>
</dbReference>
<reference evidence="3" key="1">
    <citation type="submission" date="2020-12" db="EMBL/GenBank/DDBJ databases">
        <title>Geomonas sp. Red875, isolated from river sediment.</title>
        <authorList>
            <person name="Xu Z."/>
            <person name="Zhang Z."/>
            <person name="Masuda Y."/>
            <person name="Itoh H."/>
            <person name="Senoo K."/>
        </authorList>
    </citation>
    <scope>NUCLEOTIDE SEQUENCE</scope>
    <source>
        <strain evidence="3">Red875</strain>
    </source>
</reference>
<gene>
    <name evidence="3" type="ORF">JFN93_10960</name>
</gene>
<evidence type="ECO:0000313" key="3">
    <source>
        <dbReference type="EMBL" id="MBJ6725229.1"/>
    </source>
</evidence>
<organism evidence="3 4">
    <name type="scientific">Geomesophilobacter sediminis</name>
    <dbReference type="NCBI Taxonomy" id="2798584"/>
    <lineage>
        <taxon>Bacteria</taxon>
        <taxon>Pseudomonadati</taxon>
        <taxon>Thermodesulfobacteriota</taxon>
        <taxon>Desulfuromonadia</taxon>
        <taxon>Geobacterales</taxon>
        <taxon>Geobacteraceae</taxon>
        <taxon>Geomesophilobacter</taxon>
    </lineage>
</organism>
<dbReference type="InterPro" id="IPR014004">
    <property type="entry name" value="Transpt-assoc_nodulatn_dom_bac"/>
</dbReference>
<comment type="caution">
    <text evidence="3">The sequence shown here is derived from an EMBL/GenBank/DDBJ whole genome shotgun (WGS) entry which is preliminary data.</text>
</comment>
<dbReference type="PANTHER" id="PTHR34606">
    <property type="entry name" value="BON DOMAIN-CONTAINING PROTEIN"/>
    <property type="match status" value="1"/>
</dbReference>
<feature type="signal peptide" evidence="1">
    <location>
        <begin position="1"/>
        <end position="23"/>
    </location>
</feature>
<protein>
    <submittedName>
        <fullName evidence="3">BON domain-containing protein</fullName>
    </submittedName>
</protein>
<dbReference type="RefSeq" id="WP_199384121.1">
    <property type="nucleotide sequence ID" value="NZ_JAEMHM010000008.1"/>
</dbReference>
<evidence type="ECO:0000313" key="4">
    <source>
        <dbReference type="Proteomes" id="UP000636888"/>
    </source>
</evidence>
<feature type="domain" description="BON" evidence="2">
    <location>
        <begin position="26"/>
        <end position="94"/>
    </location>
</feature>
<feature type="domain" description="BON" evidence="2">
    <location>
        <begin position="174"/>
        <end position="241"/>
    </location>
</feature>
<dbReference type="Proteomes" id="UP000636888">
    <property type="component" value="Unassembled WGS sequence"/>
</dbReference>
<dbReference type="PROSITE" id="PS50914">
    <property type="entry name" value="BON"/>
    <property type="match status" value="3"/>
</dbReference>
<dbReference type="SMART" id="SM00749">
    <property type="entry name" value="BON"/>
    <property type="match status" value="2"/>
</dbReference>
<feature type="chain" id="PRO_5035207868" evidence="1">
    <location>
        <begin position="24"/>
        <end position="241"/>
    </location>
</feature>
<dbReference type="EMBL" id="JAEMHM010000008">
    <property type="protein sequence ID" value="MBJ6725229.1"/>
    <property type="molecule type" value="Genomic_DNA"/>
</dbReference>
<keyword evidence="4" id="KW-1185">Reference proteome</keyword>
<evidence type="ECO:0000256" key="1">
    <source>
        <dbReference type="SAM" id="SignalP"/>
    </source>
</evidence>
<evidence type="ECO:0000259" key="2">
    <source>
        <dbReference type="PROSITE" id="PS50914"/>
    </source>
</evidence>
<dbReference type="AlphaFoldDB" id="A0A8J7JFR1"/>
<dbReference type="Gene3D" id="3.30.1340.30">
    <property type="match status" value="3"/>
</dbReference>
<feature type="domain" description="BON" evidence="2">
    <location>
        <begin position="101"/>
        <end position="169"/>
    </location>
</feature>
<proteinExistence type="predicted"/>
<accession>A0A8J7JFR1</accession>